<evidence type="ECO:0000313" key="2">
    <source>
        <dbReference type="EMBL" id="BBY26928.1"/>
    </source>
</evidence>
<gene>
    <name evidence="2" type="ORF">MSEDJ_10240</name>
</gene>
<keyword evidence="3" id="KW-1185">Reference proteome</keyword>
<proteinExistence type="predicted"/>
<sequence length="213" mass="22145">MVALVVCLVLAGCTRVIDDARPRADVPVGPIPVTQVDDLVSPEGKTRTDSDGNLFVAVDPERCAGLSREVEPPFIVAGRPAAQSGAVWDAPEEVGGAGIVELLGVYPTTFDAAAAIATVRRTIDSCRGTVLSVRGTDGSHFDFDVLPPVDSGSADIVLWSVNDPSGWACDNAFTAAYNAAIEITSCNVTNGFDVLAMAKAARERIEALANTTA</sequence>
<dbReference type="InterPro" id="IPR026954">
    <property type="entry name" value="PknH-like_Extracell"/>
</dbReference>
<dbReference type="EMBL" id="AP022588">
    <property type="protein sequence ID" value="BBY26928.1"/>
    <property type="molecule type" value="Genomic_DNA"/>
</dbReference>
<organism evidence="2 3">
    <name type="scientific">Mycolicibacterium sediminis</name>
    <dbReference type="NCBI Taxonomy" id="1286180"/>
    <lineage>
        <taxon>Bacteria</taxon>
        <taxon>Bacillati</taxon>
        <taxon>Actinomycetota</taxon>
        <taxon>Actinomycetes</taxon>
        <taxon>Mycobacteriales</taxon>
        <taxon>Mycobacteriaceae</taxon>
        <taxon>Mycolicibacterium</taxon>
    </lineage>
</organism>
<dbReference type="Gene3D" id="3.40.1000.70">
    <property type="entry name" value="PknH-like extracellular domain"/>
    <property type="match status" value="1"/>
</dbReference>
<feature type="domain" description="PknH-like extracellular" evidence="1">
    <location>
        <begin position="32"/>
        <end position="191"/>
    </location>
</feature>
<name>A0A7I7QKQ7_9MYCO</name>
<evidence type="ECO:0000259" key="1">
    <source>
        <dbReference type="Pfam" id="PF14032"/>
    </source>
</evidence>
<dbReference type="Proteomes" id="UP000467193">
    <property type="component" value="Chromosome"/>
</dbReference>
<dbReference type="Pfam" id="PF14032">
    <property type="entry name" value="PknH_C"/>
    <property type="match status" value="1"/>
</dbReference>
<protein>
    <recommendedName>
        <fullName evidence="1">PknH-like extracellular domain-containing protein</fullName>
    </recommendedName>
</protein>
<dbReference type="AlphaFoldDB" id="A0A7I7QKQ7"/>
<dbReference type="InterPro" id="IPR038232">
    <property type="entry name" value="PknH-like_Extracell_sf"/>
</dbReference>
<dbReference type="KEGG" id="msei:MSEDJ_10240"/>
<evidence type="ECO:0000313" key="3">
    <source>
        <dbReference type="Proteomes" id="UP000467193"/>
    </source>
</evidence>
<accession>A0A7I7QKQ7</accession>
<reference evidence="2 3" key="1">
    <citation type="journal article" date="2019" name="Emerg. Microbes Infect.">
        <title>Comprehensive subspecies identification of 175 nontuberculous mycobacteria species based on 7547 genomic profiles.</title>
        <authorList>
            <person name="Matsumoto Y."/>
            <person name="Kinjo T."/>
            <person name="Motooka D."/>
            <person name="Nabeya D."/>
            <person name="Jung N."/>
            <person name="Uechi K."/>
            <person name="Horii T."/>
            <person name="Iida T."/>
            <person name="Fujita J."/>
            <person name="Nakamura S."/>
        </authorList>
    </citation>
    <scope>NUCLEOTIDE SEQUENCE [LARGE SCALE GENOMIC DNA]</scope>
    <source>
        <strain evidence="2 3">JCM 17899</strain>
    </source>
</reference>